<accession>A0ABY7EDH8</accession>
<evidence type="ECO:0000313" key="1">
    <source>
        <dbReference type="EMBL" id="WAR07090.1"/>
    </source>
</evidence>
<organism evidence="1 2">
    <name type="scientific">Mya arenaria</name>
    <name type="common">Soft-shell clam</name>
    <dbReference type="NCBI Taxonomy" id="6604"/>
    <lineage>
        <taxon>Eukaryota</taxon>
        <taxon>Metazoa</taxon>
        <taxon>Spiralia</taxon>
        <taxon>Lophotrochozoa</taxon>
        <taxon>Mollusca</taxon>
        <taxon>Bivalvia</taxon>
        <taxon>Autobranchia</taxon>
        <taxon>Heteroconchia</taxon>
        <taxon>Euheterodonta</taxon>
        <taxon>Imparidentia</taxon>
        <taxon>Neoheterodontei</taxon>
        <taxon>Myida</taxon>
        <taxon>Myoidea</taxon>
        <taxon>Myidae</taxon>
        <taxon>Mya</taxon>
    </lineage>
</organism>
<evidence type="ECO:0008006" key="3">
    <source>
        <dbReference type="Google" id="ProtNLM"/>
    </source>
</evidence>
<name>A0ABY7EDH8_MYAAR</name>
<dbReference type="Gene3D" id="3.40.50.300">
    <property type="entry name" value="P-loop containing nucleotide triphosphate hydrolases"/>
    <property type="match status" value="1"/>
</dbReference>
<proteinExistence type="predicted"/>
<protein>
    <recommendedName>
        <fullName evidence="3">AAA+ ATPase domain-containing protein</fullName>
    </recommendedName>
</protein>
<dbReference type="SUPFAM" id="SSF52540">
    <property type="entry name" value="P-loop containing nucleoside triphosphate hydrolases"/>
    <property type="match status" value="1"/>
</dbReference>
<dbReference type="InterPro" id="IPR027417">
    <property type="entry name" value="P-loop_NTPase"/>
</dbReference>
<dbReference type="EMBL" id="CP111017">
    <property type="protein sequence ID" value="WAR07090.1"/>
    <property type="molecule type" value="Genomic_DNA"/>
</dbReference>
<sequence>MGNVHHCSPCSLVGRDTDLKALLRYTKLKAGYRLIQINGSEKVGKSRVIKELIRRIQSDDDGERKLLYQDVKLDVQCNFSQKSWVKNMCKSFGKDFQAVEQKLSDQRVCEFFKEWFIDVVAEQDENVLLFLDNVDSFMKSPLKDNFLDFLNMSLSDCSRLQIVLTTSIKLKLTQKTVIDHEVRPLGDDAVMCLLHEVTNNYYKDCELEDREMHNVHLQRVAKLCEGRPQIAITAGALLLEDDYLLEPRELLELMISCRRRCLSPFNCPSDERMEKLGENFKQLDEEIQTCFKQLFRSGPDATIAEDSTFAILNRGNDSISRVKQFVVKKLLDHNLMKRQHEDRTFELHGVVRENVLAPTDSDSEDGVLVARTNALKLGLTLTEDELREPRLLEAALKALLRLMAGGKRYSRSPLSPRVAEEHEEKAAWQYAADGRGNLTLVETTCTRDIPGKQEEVGSSTTLEDSLLPEEHEKSHVMNTLEDLRYDSRRTISVDDKAAPFSNTSSSIQPVAVSIAVCAKQPPSYHTIDPTLPAYESRRLCLDVHPAGELMGRGTSPPPYVRPFPQGQAPPIQTQSSIALVRPEINSLALQTGPLALTSDRCFGCVRLAST</sequence>
<dbReference type="Proteomes" id="UP001164746">
    <property type="component" value="Chromosome 6"/>
</dbReference>
<reference evidence="1" key="1">
    <citation type="submission" date="2022-11" db="EMBL/GenBank/DDBJ databases">
        <title>Centuries of genome instability and evolution in soft-shell clam transmissible cancer (bioRxiv).</title>
        <authorList>
            <person name="Hart S.F.M."/>
            <person name="Yonemitsu M.A."/>
            <person name="Giersch R.M."/>
            <person name="Beal B.F."/>
            <person name="Arriagada G."/>
            <person name="Davis B.W."/>
            <person name="Ostrander E.A."/>
            <person name="Goff S.P."/>
            <person name="Metzger M.J."/>
        </authorList>
    </citation>
    <scope>NUCLEOTIDE SEQUENCE</scope>
    <source>
        <strain evidence="1">MELC-2E11</strain>
        <tissue evidence="1">Siphon/mantle</tissue>
    </source>
</reference>
<evidence type="ECO:0000313" key="2">
    <source>
        <dbReference type="Proteomes" id="UP001164746"/>
    </source>
</evidence>
<gene>
    <name evidence="1" type="ORF">MAR_017048</name>
</gene>
<keyword evidence="2" id="KW-1185">Reference proteome</keyword>